<dbReference type="GO" id="GO:0003824">
    <property type="term" value="F:catalytic activity"/>
    <property type="evidence" value="ECO:0007669"/>
    <property type="project" value="InterPro"/>
</dbReference>
<dbReference type="AlphaFoldDB" id="A0A8C2HMU2"/>
<dbReference type="InterPro" id="IPR000477">
    <property type="entry name" value="RT_dom"/>
</dbReference>
<dbReference type="InterPro" id="IPR036691">
    <property type="entry name" value="Endo/exonu/phosph_ase_sf"/>
</dbReference>
<sequence length="687" mass="78833">MRDFKIGTLNLNGARDGQKRMCLFEFIKQKHIDVAFVQESHSDLNNEVDWKKEWDGEICLSHMSSNSGGVAILFSKKSLPISCDIEEIVKGRCLKVKANFENTTMTFLNIYAPTKGDERIAFFDTISVVMKDLSSEELFVLGGDFNCTENDKLDRNHLEPHIASQKALVQLLRTFDLCDVWRNVHHKNRQYTWAHSRDNIISMARLDRFYVSNHQVNLARECKIIPVGFSDHCAVVCNIFINSGYLKSAYWHFNTSLLNDKKFIEIFYLFWENFKKQKEFYISLQQWWDCGKVYIKQLCQEYTFNATKDMAQSMKILENEIIELLNTTASTSDGVCFESSKSKKEMLADLLGIKAQGALIRSRFQSISQMDAPSKFFFNLERKNGQSRIIHSLRSDTGKELTEPSEISKYAVGFYSDLYKCELSQREDNDFTFLNDLPKIDEESNRMLEQTLSQNELYTAMMRMENGKTPGIDGIPVDFYKILWPVIGEDFFLVLNDSLNRGLLPLSCRRAVITLLPKKGDLQNISNWRPISLLCADYKILSKALATRLSQVLSQVIHSDQNYCIPNRSILDNISLVRDVLEVARLFGVNGGLISLDQEKAFDRVEHAYLREALEAFGFSQVFINMIEAMYCDIESVLKVNGGLSAPFRIQRGVRQGCAMSGMLYSLAIEPLLHKLRNELCGFTIPY</sequence>
<dbReference type="PROSITE" id="PS50878">
    <property type="entry name" value="RT_POL"/>
    <property type="match status" value="1"/>
</dbReference>
<dbReference type="Gene3D" id="3.60.10.10">
    <property type="entry name" value="Endonuclease/exonuclease/phosphatase"/>
    <property type="match status" value="1"/>
</dbReference>
<dbReference type="CDD" id="cd09076">
    <property type="entry name" value="L1-EN"/>
    <property type="match status" value="1"/>
</dbReference>
<dbReference type="Pfam" id="PF03372">
    <property type="entry name" value="Exo_endo_phos"/>
    <property type="match status" value="1"/>
</dbReference>
<dbReference type="InterPro" id="IPR005135">
    <property type="entry name" value="Endo/exonuclease/phosphatase"/>
</dbReference>
<dbReference type="PANTHER" id="PTHR19446">
    <property type="entry name" value="REVERSE TRANSCRIPTASES"/>
    <property type="match status" value="1"/>
</dbReference>
<evidence type="ECO:0000259" key="1">
    <source>
        <dbReference type="PROSITE" id="PS50878"/>
    </source>
</evidence>
<accession>A0A8C2HMU2</accession>
<dbReference type="Proteomes" id="UP000694701">
    <property type="component" value="Unplaced"/>
</dbReference>
<dbReference type="SUPFAM" id="SSF56672">
    <property type="entry name" value="DNA/RNA polymerases"/>
    <property type="match status" value="1"/>
</dbReference>
<proteinExistence type="predicted"/>
<organism evidence="2 3">
    <name type="scientific">Cyprinus carpio</name>
    <name type="common">Common carp</name>
    <dbReference type="NCBI Taxonomy" id="7962"/>
    <lineage>
        <taxon>Eukaryota</taxon>
        <taxon>Metazoa</taxon>
        <taxon>Chordata</taxon>
        <taxon>Craniata</taxon>
        <taxon>Vertebrata</taxon>
        <taxon>Euteleostomi</taxon>
        <taxon>Actinopterygii</taxon>
        <taxon>Neopterygii</taxon>
        <taxon>Teleostei</taxon>
        <taxon>Ostariophysi</taxon>
        <taxon>Cypriniformes</taxon>
        <taxon>Cyprinidae</taxon>
        <taxon>Cyprininae</taxon>
        <taxon>Cyprinus</taxon>
    </lineage>
</organism>
<name>A0A8C2HMU2_CYPCA</name>
<protein>
    <recommendedName>
        <fullName evidence="1">Reverse transcriptase domain-containing protein</fullName>
    </recommendedName>
</protein>
<evidence type="ECO:0000313" key="2">
    <source>
        <dbReference type="Ensembl" id="ENSCCRP00020054665.1"/>
    </source>
</evidence>
<dbReference type="Ensembl" id="ENSCCRT00020059940.1">
    <property type="protein sequence ID" value="ENSCCRP00020054665.1"/>
    <property type="gene ID" value="ENSCCRG00020025119.1"/>
</dbReference>
<dbReference type="SUPFAM" id="SSF56219">
    <property type="entry name" value="DNase I-like"/>
    <property type="match status" value="1"/>
</dbReference>
<feature type="domain" description="Reverse transcriptase" evidence="1">
    <location>
        <begin position="497"/>
        <end position="687"/>
    </location>
</feature>
<dbReference type="Pfam" id="PF00078">
    <property type="entry name" value="RVT_1"/>
    <property type="match status" value="1"/>
</dbReference>
<dbReference type="InterPro" id="IPR043502">
    <property type="entry name" value="DNA/RNA_pol_sf"/>
</dbReference>
<reference evidence="2" key="1">
    <citation type="submission" date="2025-08" db="UniProtKB">
        <authorList>
            <consortium name="Ensembl"/>
        </authorList>
    </citation>
    <scope>IDENTIFICATION</scope>
</reference>
<dbReference type="CDD" id="cd01650">
    <property type="entry name" value="RT_nLTR_like"/>
    <property type="match status" value="1"/>
</dbReference>
<evidence type="ECO:0000313" key="3">
    <source>
        <dbReference type="Proteomes" id="UP000694701"/>
    </source>
</evidence>